<dbReference type="Gene3D" id="3.40.50.10540">
    <property type="entry name" value="Crotonobetainyl-coa:carnitine coa-transferase, domain 1"/>
    <property type="match status" value="1"/>
</dbReference>
<dbReference type="PANTHER" id="PTHR48207">
    <property type="entry name" value="SUCCINATE--HYDROXYMETHYLGLUTARATE COA-TRANSFERASE"/>
    <property type="match status" value="1"/>
</dbReference>
<dbReference type="InterPro" id="IPR003673">
    <property type="entry name" value="CoA-Trfase_fam_III"/>
</dbReference>
<evidence type="ECO:0000313" key="3">
    <source>
        <dbReference type="Proteomes" id="UP000509579"/>
    </source>
</evidence>
<name>A0A6N1X789_9BURK</name>
<accession>A0A6N1X789</accession>
<dbReference type="SUPFAM" id="SSF89796">
    <property type="entry name" value="CoA-transferase family III (CaiB/BaiF)"/>
    <property type="match status" value="1"/>
</dbReference>
<dbReference type="InterPro" id="IPR050483">
    <property type="entry name" value="CoA-transferase_III_domain"/>
</dbReference>
<dbReference type="InterPro" id="IPR044855">
    <property type="entry name" value="CoA-Trfase_III_dom3_sf"/>
</dbReference>
<dbReference type="GO" id="GO:0047369">
    <property type="term" value="F:succinate-hydroxymethylglutarate CoA-transferase activity"/>
    <property type="evidence" value="ECO:0007669"/>
    <property type="project" value="TreeGrafter"/>
</dbReference>
<geneLocation type="plasmid" evidence="2 3">
    <name>unnamed1</name>
</geneLocation>
<organism evidence="2 3">
    <name type="scientific">Comamonas antarctica</name>
    <dbReference type="NCBI Taxonomy" id="2743470"/>
    <lineage>
        <taxon>Bacteria</taxon>
        <taxon>Pseudomonadati</taxon>
        <taxon>Pseudomonadota</taxon>
        <taxon>Betaproteobacteria</taxon>
        <taxon>Burkholderiales</taxon>
        <taxon>Comamonadaceae</taxon>
        <taxon>Comamonas</taxon>
    </lineage>
</organism>
<reference evidence="2 3" key="1">
    <citation type="submission" date="2020-06" db="EMBL/GenBank/DDBJ databases">
        <title>Acidovorax antarctica sp. nov., isolated from Corinth ice sheet soil, Antarctic Fields Peninsula.</title>
        <authorList>
            <person name="Xu Q."/>
            <person name="Peng F."/>
        </authorList>
    </citation>
    <scope>NUCLEOTIDE SEQUENCE [LARGE SCALE GENOMIC DNA]</scope>
    <source>
        <strain evidence="2 3">16-35-5</strain>
        <plasmid evidence="2 3">unnamed1</plasmid>
    </source>
</reference>
<evidence type="ECO:0000313" key="2">
    <source>
        <dbReference type="EMBL" id="QKV55197.1"/>
    </source>
</evidence>
<keyword evidence="3" id="KW-1185">Reference proteome</keyword>
<protein>
    <submittedName>
        <fullName evidence="2">CoA transferase</fullName>
    </submittedName>
</protein>
<dbReference type="Pfam" id="PF02515">
    <property type="entry name" value="CoA_transf_3"/>
    <property type="match status" value="1"/>
</dbReference>
<dbReference type="RefSeq" id="WP_175505985.1">
    <property type="nucleotide sequence ID" value="NZ_CP054841.1"/>
</dbReference>
<keyword evidence="1 2" id="KW-0808">Transferase</keyword>
<proteinExistence type="predicted"/>
<dbReference type="InterPro" id="IPR023606">
    <property type="entry name" value="CoA-Trfase_III_dom_1_sf"/>
</dbReference>
<dbReference type="EMBL" id="CP054841">
    <property type="protein sequence ID" value="QKV55197.1"/>
    <property type="molecule type" value="Genomic_DNA"/>
</dbReference>
<dbReference type="PANTHER" id="PTHR48207:SF3">
    <property type="entry name" value="SUCCINATE--HYDROXYMETHYLGLUTARATE COA-TRANSFERASE"/>
    <property type="match status" value="1"/>
</dbReference>
<keyword evidence="2" id="KW-0614">Plasmid</keyword>
<gene>
    <name evidence="2" type="ORF">HUK68_19845</name>
</gene>
<dbReference type="KEGG" id="aant:HUK68_19845"/>
<evidence type="ECO:0000256" key="1">
    <source>
        <dbReference type="ARBA" id="ARBA00022679"/>
    </source>
</evidence>
<dbReference type="Gene3D" id="3.30.1540.10">
    <property type="entry name" value="formyl-coa transferase, domain 3"/>
    <property type="match status" value="1"/>
</dbReference>
<dbReference type="Proteomes" id="UP000509579">
    <property type="component" value="Plasmid unnamed1"/>
</dbReference>
<sequence>MSDNNTTSPADDTTDFPLEGIRVLDLSRVFAGPMCGMVLADFGAEVIKVEHPERGDDTRDWGIRIGKTETTYYSAMNRNKRSITVDLRSPEGLKIIHELLPQCDVVLHNFKTGGAEKLGLGYAQLKALKPDLVYCAIAGYDSSGPEAKRPGYDLVIQGEAGLMALNGEAQQPPLKFGVAVVDLMTGMYAAQAVIAALFRRERTGRGRLIEMALYDCGITVTGYYGLDAMQLGRDPQRYGNSHPSIVPYGMFEAADGPLIIAVGNNQQFERFCRDVVQRPDILADAKFATNVERAKNRPALLPLLTELIRGLPRDVLLERMNQFGIPCGKVSGLHEALTSERTRRGGLLQEMPHPVAGTTHVFAPPYRLDGQRLPIRRAPPTLGEGTKDVLQQLLQLSEEELQALQAQGVLTLPAA</sequence>
<dbReference type="AlphaFoldDB" id="A0A6N1X789"/>